<dbReference type="Proteomes" id="UP000019812">
    <property type="component" value="Unassembled WGS sequence"/>
</dbReference>
<sequence>MIQSALRLFVAMPGTNMGASAEWKAPDQIKLHFYEPIRKALAERLSREVELVIEKDKVLGGPIHASMFRDALKADIYIADLTGNNANVYLELGARWTSRDAVTIVVSQNVSEILFNAAASRAIPYAKDPASLSKAISEVVKAVVEEIADPNHCDSPVRQSSDLVVHTRGYIEELQIENSKLKEQRGQDLFAAAVTTKQPDERLRLLHEVVNINPSRVDALVELGTELRKQTKYDESISILRRAVALDPKSSDAYREMGIAYGKQGDHEKSVHALEEAVRLAPEHAEALRNLGGALRRWGFRDAPSAIDWNAIRLAQERYATAARREPYDTYSLLNVAKLELLLSSTDPSRLPSAMSQFGKVKPLCEFNVSNDPEDPWRRFDLAESCLVSGDTHKGYELYKEAIAVVPLRHRESYLSSVLSPFHELLSLNVVSGELKNAIKKVCTLLEKEIGKAKAGEPIENQ</sequence>
<name>A0A084Y4C2_9PROT</name>
<comment type="caution">
    <text evidence="4">The sequence shown here is derived from an EMBL/GenBank/DDBJ whole genome shotgun (WGS) entry which is preliminary data.</text>
</comment>
<organism evidence="4 5">
    <name type="scientific">Candidatus Accumulibacter vicinus</name>
    <dbReference type="NCBI Taxonomy" id="2954382"/>
    <lineage>
        <taxon>Bacteria</taxon>
        <taxon>Pseudomonadati</taxon>
        <taxon>Pseudomonadota</taxon>
        <taxon>Betaproteobacteria</taxon>
        <taxon>Candidatus Accumulibacter</taxon>
    </lineage>
</organism>
<dbReference type="PANTHER" id="PTHR44227:SF3">
    <property type="entry name" value="PROTEIN O-MANNOSYL-TRANSFERASE TMTC4"/>
    <property type="match status" value="1"/>
</dbReference>
<dbReference type="InterPro" id="IPR046880">
    <property type="entry name" value="TPR-S"/>
</dbReference>
<proteinExistence type="predicted"/>
<keyword evidence="2 3" id="KW-0802">TPR repeat</keyword>
<feature type="repeat" description="TPR" evidence="3">
    <location>
        <begin position="217"/>
        <end position="250"/>
    </location>
</feature>
<dbReference type="EMBL" id="JDSS02000012">
    <property type="protein sequence ID" value="KFB69566.1"/>
    <property type="molecule type" value="Genomic_DNA"/>
</dbReference>
<evidence type="ECO:0000256" key="3">
    <source>
        <dbReference type="PROSITE-ProRule" id="PRU00339"/>
    </source>
</evidence>
<keyword evidence="1" id="KW-0677">Repeat</keyword>
<reference evidence="4 5" key="1">
    <citation type="submission" date="2014-07" db="EMBL/GenBank/DDBJ databases">
        <title>Expanding our view of genomic diversity in Candidatus Accumulibacter clades.</title>
        <authorList>
            <person name="Skennerton C.T."/>
            <person name="Barr J.J."/>
            <person name="Slater F.R."/>
            <person name="Bond P.L."/>
            <person name="Tyson G.W."/>
        </authorList>
    </citation>
    <scope>NUCLEOTIDE SEQUENCE [LARGE SCALE GENOMIC DNA]</scope>
    <source>
        <strain evidence="5">SK-01</strain>
    </source>
</reference>
<dbReference type="PANTHER" id="PTHR44227">
    <property type="match status" value="1"/>
</dbReference>
<evidence type="ECO:0000313" key="5">
    <source>
        <dbReference type="Proteomes" id="UP000019812"/>
    </source>
</evidence>
<dbReference type="SMART" id="SM00028">
    <property type="entry name" value="TPR"/>
    <property type="match status" value="3"/>
</dbReference>
<evidence type="ECO:0000256" key="1">
    <source>
        <dbReference type="ARBA" id="ARBA00022737"/>
    </source>
</evidence>
<evidence type="ECO:0000313" key="4">
    <source>
        <dbReference type="EMBL" id="KFB69566.1"/>
    </source>
</evidence>
<dbReference type="RefSeq" id="WP_034922500.1">
    <property type="nucleotide sequence ID" value="NZ_JDSS02000012.1"/>
</dbReference>
<dbReference type="PROSITE" id="PS50005">
    <property type="entry name" value="TPR"/>
    <property type="match status" value="2"/>
</dbReference>
<gene>
    <name evidence="4" type="primary">yrrB</name>
    <name evidence="4" type="ORF">CAPSK01_000729</name>
</gene>
<dbReference type="SUPFAM" id="SSF48452">
    <property type="entry name" value="TPR-like"/>
    <property type="match status" value="1"/>
</dbReference>
<evidence type="ECO:0000256" key="2">
    <source>
        <dbReference type="ARBA" id="ARBA00022803"/>
    </source>
</evidence>
<dbReference type="AlphaFoldDB" id="A0A084Y4C2"/>
<accession>A0A084Y4C2</accession>
<dbReference type="InterPro" id="IPR011990">
    <property type="entry name" value="TPR-like_helical_dom_sf"/>
</dbReference>
<protein>
    <submittedName>
        <fullName evidence="4">TPR repeat-containing protein YrrB</fullName>
    </submittedName>
</protein>
<dbReference type="STRING" id="1457154.CAPSK01_000729"/>
<dbReference type="Gene3D" id="1.25.40.10">
    <property type="entry name" value="Tetratricopeptide repeat domain"/>
    <property type="match status" value="1"/>
</dbReference>
<feature type="repeat" description="TPR" evidence="3">
    <location>
        <begin position="251"/>
        <end position="284"/>
    </location>
</feature>
<dbReference type="InterPro" id="IPR052346">
    <property type="entry name" value="O-mannosyl-transferase_TMTC"/>
</dbReference>
<dbReference type="Pfam" id="PF20308">
    <property type="entry name" value="TPR-S"/>
    <property type="match status" value="1"/>
</dbReference>
<dbReference type="PROSITE" id="PS50293">
    <property type="entry name" value="TPR_REGION"/>
    <property type="match status" value="1"/>
</dbReference>
<dbReference type="InterPro" id="IPR019734">
    <property type="entry name" value="TPR_rpt"/>
</dbReference>